<feature type="domain" description="JmjC" evidence="4">
    <location>
        <begin position="72"/>
        <end position="289"/>
    </location>
</feature>
<dbReference type="GO" id="GO:0032454">
    <property type="term" value="F:histone H3K9 demethylase activity"/>
    <property type="evidence" value="ECO:0007669"/>
    <property type="project" value="InterPro"/>
</dbReference>
<evidence type="ECO:0000259" key="4">
    <source>
        <dbReference type="PROSITE" id="PS51184"/>
    </source>
</evidence>
<dbReference type="GO" id="GO:0000118">
    <property type="term" value="C:histone deacetylase complex"/>
    <property type="evidence" value="ECO:0007669"/>
    <property type="project" value="TreeGrafter"/>
</dbReference>
<evidence type="ECO:0000256" key="2">
    <source>
        <dbReference type="ARBA" id="ARBA00022723"/>
    </source>
</evidence>
<accession>A0A5C2SG57</accession>
<dbReference type="InterPro" id="IPR045109">
    <property type="entry name" value="LSDs-like"/>
</dbReference>
<keyword evidence="3" id="KW-0539">Nucleus</keyword>
<evidence type="ECO:0000313" key="5">
    <source>
        <dbReference type="EMBL" id="RPD62184.1"/>
    </source>
</evidence>
<dbReference type="Pfam" id="PF02373">
    <property type="entry name" value="JmjC"/>
    <property type="match status" value="1"/>
</dbReference>
<keyword evidence="2" id="KW-0479">Metal-binding</keyword>
<keyword evidence="6" id="KW-1185">Reference proteome</keyword>
<dbReference type="InterPro" id="IPR003347">
    <property type="entry name" value="JmjC_dom"/>
</dbReference>
<dbReference type="Proteomes" id="UP000313359">
    <property type="component" value="Unassembled WGS sequence"/>
</dbReference>
<proteinExistence type="predicted"/>
<evidence type="ECO:0000256" key="1">
    <source>
        <dbReference type="ARBA" id="ARBA00004123"/>
    </source>
</evidence>
<dbReference type="GO" id="GO:0003712">
    <property type="term" value="F:transcription coregulator activity"/>
    <property type="evidence" value="ECO:0007669"/>
    <property type="project" value="TreeGrafter"/>
</dbReference>
<comment type="subcellular location">
    <subcellularLocation>
        <location evidence="1">Nucleus</location>
    </subcellularLocation>
</comment>
<dbReference type="STRING" id="1328759.A0A5C2SG57"/>
<dbReference type="OrthoDB" id="1667110at2759"/>
<dbReference type="GO" id="GO:0031490">
    <property type="term" value="F:chromatin DNA binding"/>
    <property type="evidence" value="ECO:0007669"/>
    <property type="project" value="TreeGrafter"/>
</dbReference>
<dbReference type="PROSITE" id="PS51184">
    <property type="entry name" value="JMJC"/>
    <property type="match status" value="1"/>
</dbReference>
<dbReference type="GO" id="GO:0006357">
    <property type="term" value="P:regulation of transcription by RNA polymerase II"/>
    <property type="evidence" value="ECO:0007669"/>
    <property type="project" value="TreeGrafter"/>
</dbReference>
<dbReference type="Gene3D" id="2.60.120.650">
    <property type="entry name" value="Cupin"/>
    <property type="match status" value="1"/>
</dbReference>
<dbReference type="PANTHER" id="PTHR12549">
    <property type="entry name" value="JMJC DOMAIN-CONTAINING HISTONE DEMETHYLATION PROTEIN"/>
    <property type="match status" value="1"/>
</dbReference>
<dbReference type="GO" id="GO:0000785">
    <property type="term" value="C:chromatin"/>
    <property type="evidence" value="ECO:0007669"/>
    <property type="project" value="TreeGrafter"/>
</dbReference>
<evidence type="ECO:0000313" key="6">
    <source>
        <dbReference type="Proteomes" id="UP000313359"/>
    </source>
</evidence>
<dbReference type="AlphaFoldDB" id="A0A5C2SG57"/>
<sequence>MVPTLSEGSFTRAHFVELWASGMPVVVSNVDRRLQGRWNPEELSHDYGSEKVFPVDCETNEAAKKPWKAKEFFQYLQNPDAKKPPMKLKDWPPSKSFRTTFSDLFDGFLRSIPASCQDIARVDGKFNLAAHYAKNGNAPDLGPKMYIATGSEGYDDRHGTTRLHLDVTDAINVLPWCADRKSVAAVWHIFDANCAGDLWQFLHDTHPNLRSCDPIHSQCVYLSDDMLASLASQYGVRPWTIHQRYGQAVFIPAGCAHQVRNLQSAIKVACDFVSIQNLDRTLALLGEQRVHRLFHQGPEDVLQLHTLLWYAWLSTCSSNNAADQFDMERIEDGEDMPRGFDSSAFSAGPSETSAPMRVSTSKLADGVQVALRKKKARAKHSKSTYAARGLQSETYPCPHPKCIGIFNRGGLIDHLIMRHPDIYDGTDENRLRKPRKVPHDGFLIALSQFYKIRPEDGVPLER</sequence>
<dbReference type="PANTHER" id="PTHR12549:SF38">
    <property type="entry name" value="JMJC DOMAIN-CONTAINING HISTONE DEMETHYLASE 2, ISOFORM A"/>
    <property type="match status" value="1"/>
</dbReference>
<protein>
    <recommendedName>
        <fullName evidence="4">JmjC domain-containing protein</fullName>
    </recommendedName>
</protein>
<evidence type="ECO:0000256" key="3">
    <source>
        <dbReference type="ARBA" id="ARBA00023242"/>
    </source>
</evidence>
<reference evidence="5" key="1">
    <citation type="journal article" date="2018" name="Genome Biol. Evol.">
        <title>Genomics and development of Lentinus tigrinus, a white-rot wood-decaying mushroom with dimorphic fruiting bodies.</title>
        <authorList>
            <person name="Wu B."/>
            <person name="Xu Z."/>
            <person name="Knudson A."/>
            <person name="Carlson A."/>
            <person name="Chen N."/>
            <person name="Kovaka S."/>
            <person name="LaButti K."/>
            <person name="Lipzen A."/>
            <person name="Pennachio C."/>
            <person name="Riley R."/>
            <person name="Schakwitz W."/>
            <person name="Umezawa K."/>
            <person name="Ohm R.A."/>
            <person name="Grigoriev I.V."/>
            <person name="Nagy L.G."/>
            <person name="Gibbons J."/>
            <person name="Hibbett D."/>
        </authorList>
    </citation>
    <scope>NUCLEOTIDE SEQUENCE [LARGE SCALE GENOMIC DNA]</scope>
    <source>
        <strain evidence="5">ALCF2SS1-6</strain>
    </source>
</reference>
<dbReference type="SMART" id="SM00558">
    <property type="entry name" value="JmjC"/>
    <property type="match status" value="1"/>
</dbReference>
<gene>
    <name evidence="5" type="ORF">L227DRAFT_609431</name>
</gene>
<dbReference type="EMBL" id="ML122259">
    <property type="protein sequence ID" value="RPD62184.1"/>
    <property type="molecule type" value="Genomic_DNA"/>
</dbReference>
<dbReference type="GO" id="GO:0046872">
    <property type="term" value="F:metal ion binding"/>
    <property type="evidence" value="ECO:0007669"/>
    <property type="project" value="UniProtKB-KW"/>
</dbReference>
<organism evidence="5 6">
    <name type="scientific">Lentinus tigrinus ALCF2SS1-6</name>
    <dbReference type="NCBI Taxonomy" id="1328759"/>
    <lineage>
        <taxon>Eukaryota</taxon>
        <taxon>Fungi</taxon>
        <taxon>Dikarya</taxon>
        <taxon>Basidiomycota</taxon>
        <taxon>Agaricomycotina</taxon>
        <taxon>Agaricomycetes</taxon>
        <taxon>Polyporales</taxon>
        <taxon>Polyporaceae</taxon>
        <taxon>Lentinus</taxon>
    </lineage>
</organism>
<name>A0A5C2SG57_9APHY</name>
<dbReference type="SUPFAM" id="SSF51197">
    <property type="entry name" value="Clavaminate synthase-like"/>
    <property type="match status" value="1"/>
</dbReference>